<evidence type="ECO:0000256" key="3">
    <source>
        <dbReference type="RuleBase" id="RU366045"/>
    </source>
</evidence>
<sequence length="392" mass="42531">MAAQRLLVDIHTHVYLPRYAAFLRSRTSVPRIFTRASPESGKPEERLLILDDEPSGGRPIGSQYWERDEKLKFMDRHAIDVSLVSSANPWLDFLPASTAHALAAELNDDLETYCSTGPSLSANLKRLYGFGLLPLVPQATTESLISTVEQVASLPHLKGVIMGTRGVGKGLDDEALDPVWAALEKAGLVVFLHPHYGVDKNAWGEKANGHVLPLALGFPFETTIATTRLILSGVFDRYPNLRVLLAHSGGALPQLSSRLASCVAHDPLVASRLRHDARYYLGKLYFDAVAYGSEELGFVSDVIGRADKYVSTGASAAVSSAKGTDGTAKRRAGAQRMLFGTDHPFFPPLGETEKWKSVVENLEAIDGVYGWDEADKDAVRGGNAFALFNLGS</sequence>
<dbReference type="OrthoDB" id="191270at2759"/>
<keyword evidence="2 3" id="KW-0456">Lyase</keyword>
<dbReference type="GO" id="GO:0019748">
    <property type="term" value="P:secondary metabolic process"/>
    <property type="evidence" value="ECO:0007669"/>
    <property type="project" value="TreeGrafter"/>
</dbReference>
<dbReference type="PANTHER" id="PTHR21240">
    <property type="entry name" value="2-AMINO-3-CARBOXYLMUCONATE-6-SEMIALDEHYDE DECARBOXYLASE"/>
    <property type="match status" value="1"/>
</dbReference>
<dbReference type="InterPro" id="IPR032465">
    <property type="entry name" value="ACMSD"/>
</dbReference>
<proteinExistence type="inferred from homology"/>
<dbReference type="STRING" id="1077348.A0A2G8ST26"/>
<keyword evidence="6" id="KW-1185">Reference proteome</keyword>
<evidence type="ECO:0000256" key="2">
    <source>
        <dbReference type="ARBA" id="ARBA00023239"/>
    </source>
</evidence>
<dbReference type="AlphaFoldDB" id="A0A2G8ST26"/>
<reference evidence="5 6" key="1">
    <citation type="journal article" date="2015" name="Sci. Rep.">
        <title>Chromosome-level genome map provides insights into diverse defense mechanisms in the medicinal fungus Ganoderma sinense.</title>
        <authorList>
            <person name="Zhu Y."/>
            <person name="Xu J."/>
            <person name="Sun C."/>
            <person name="Zhou S."/>
            <person name="Xu H."/>
            <person name="Nelson D.R."/>
            <person name="Qian J."/>
            <person name="Song J."/>
            <person name="Luo H."/>
            <person name="Xiang L."/>
            <person name="Li Y."/>
            <person name="Xu Z."/>
            <person name="Ji A."/>
            <person name="Wang L."/>
            <person name="Lu S."/>
            <person name="Hayward A."/>
            <person name="Sun W."/>
            <person name="Li X."/>
            <person name="Schwartz D.C."/>
            <person name="Wang Y."/>
            <person name="Chen S."/>
        </authorList>
    </citation>
    <scope>NUCLEOTIDE SEQUENCE [LARGE SCALE GENOMIC DNA]</scope>
    <source>
        <strain evidence="5 6">ZZ0214-1</strain>
    </source>
</reference>
<dbReference type="PANTHER" id="PTHR21240:SF28">
    <property type="entry name" value="ISO-OROTATE DECARBOXYLASE (EUROFUNG)"/>
    <property type="match status" value="1"/>
</dbReference>
<dbReference type="Proteomes" id="UP000230002">
    <property type="component" value="Unassembled WGS sequence"/>
</dbReference>
<dbReference type="SUPFAM" id="SSF51556">
    <property type="entry name" value="Metallo-dependent hydrolases"/>
    <property type="match status" value="1"/>
</dbReference>
<evidence type="ECO:0000313" key="5">
    <source>
        <dbReference type="EMBL" id="PIL36925.1"/>
    </source>
</evidence>
<dbReference type="GO" id="GO:0016831">
    <property type="term" value="F:carboxy-lyase activity"/>
    <property type="evidence" value="ECO:0007669"/>
    <property type="project" value="UniProtKB-KW"/>
</dbReference>
<dbReference type="Pfam" id="PF04909">
    <property type="entry name" value="Amidohydro_2"/>
    <property type="match status" value="1"/>
</dbReference>
<keyword evidence="1 3" id="KW-0210">Decarboxylase</keyword>
<evidence type="ECO:0000256" key="1">
    <source>
        <dbReference type="ARBA" id="ARBA00022793"/>
    </source>
</evidence>
<dbReference type="GO" id="GO:0016787">
    <property type="term" value="F:hydrolase activity"/>
    <property type="evidence" value="ECO:0007669"/>
    <property type="project" value="InterPro"/>
</dbReference>
<dbReference type="EMBL" id="AYKW01000001">
    <property type="protein sequence ID" value="PIL36925.1"/>
    <property type="molecule type" value="Genomic_DNA"/>
</dbReference>
<protein>
    <recommendedName>
        <fullName evidence="4">Amidohydrolase-related domain-containing protein</fullName>
    </recommendedName>
</protein>
<evidence type="ECO:0000259" key="4">
    <source>
        <dbReference type="Pfam" id="PF04909"/>
    </source>
</evidence>
<name>A0A2G8ST26_9APHY</name>
<comment type="similarity">
    <text evidence="3">Belongs to the metallo-dependent hydrolases superfamily.</text>
</comment>
<organism evidence="5 6">
    <name type="scientific">Ganoderma sinense ZZ0214-1</name>
    <dbReference type="NCBI Taxonomy" id="1077348"/>
    <lineage>
        <taxon>Eukaryota</taxon>
        <taxon>Fungi</taxon>
        <taxon>Dikarya</taxon>
        <taxon>Basidiomycota</taxon>
        <taxon>Agaricomycotina</taxon>
        <taxon>Agaricomycetes</taxon>
        <taxon>Polyporales</taxon>
        <taxon>Polyporaceae</taxon>
        <taxon>Ganoderma</taxon>
    </lineage>
</organism>
<feature type="domain" description="Amidohydrolase-related" evidence="4">
    <location>
        <begin position="8"/>
        <end position="390"/>
    </location>
</feature>
<evidence type="ECO:0000313" key="6">
    <source>
        <dbReference type="Proteomes" id="UP000230002"/>
    </source>
</evidence>
<dbReference type="Gene3D" id="3.20.20.140">
    <property type="entry name" value="Metal-dependent hydrolases"/>
    <property type="match status" value="1"/>
</dbReference>
<accession>A0A2G8ST26</accession>
<gene>
    <name evidence="5" type="ORF">GSI_00615</name>
</gene>
<comment type="caution">
    <text evidence="5">The sequence shown here is derived from an EMBL/GenBank/DDBJ whole genome shotgun (WGS) entry which is preliminary data.</text>
</comment>
<dbReference type="GO" id="GO:0005829">
    <property type="term" value="C:cytosol"/>
    <property type="evidence" value="ECO:0007669"/>
    <property type="project" value="TreeGrafter"/>
</dbReference>
<dbReference type="InterPro" id="IPR006680">
    <property type="entry name" value="Amidohydro-rel"/>
</dbReference>
<dbReference type="InterPro" id="IPR032466">
    <property type="entry name" value="Metal_Hydrolase"/>
</dbReference>